<dbReference type="RefSeq" id="WP_076713353.1">
    <property type="nucleotide sequence ID" value="NZ_MOEN01000027.1"/>
</dbReference>
<dbReference type="Gene3D" id="3.30.450.30">
    <property type="entry name" value="Dynein light chain 2a, cytoplasmic"/>
    <property type="match status" value="1"/>
</dbReference>
<accession>A0A1R1MJX8</accession>
<dbReference type="SUPFAM" id="SSF103196">
    <property type="entry name" value="Roadblock/LC7 domain"/>
    <property type="match status" value="1"/>
</dbReference>
<name>A0A1R1MJX8_9BACT</name>
<evidence type="ECO:0000313" key="2">
    <source>
        <dbReference type="Proteomes" id="UP000187408"/>
    </source>
</evidence>
<dbReference type="STRING" id="1914305.BLW93_06840"/>
<protein>
    <recommendedName>
        <fullName evidence="3">Roadblock/LAMTOR2 domain-containing protein</fullName>
    </recommendedName>
</protein>
<gene>
    <name evidence="1" type="ORF">BLW93_06840</name>
</gene>
<keyword evidence="2" id="KW-1185">Reference proteome</keyword>
<dbReference type="Proteomes" id="UP000187408">
    <property type="component" value="Unassembled WGS sequence"/>
</dbReference>
<dbReference type="OrthoDB" id="15287at2"/>
<reference evidence="1 2" key="1">
    <citation type="submission" date="2016-10" db="EMBL/GenBank/DDBJ databases">
        <title>Genome sequence of a sulfur-reducing bacterium Desulfurobacterium indicum K6013.</title>
        <authorList>
            <person name="Cao J."/>
            <person name="Shao Z."/>
            <person name="Alain K."/>
            <person name="Jebbar M."/>
        </authorList>
    </citation>
    <scope>NUCLEOTIDE SEQUENCE [LARGE SCALE GENOMIC DNA]</scope>
    <source>
        <strain evidence="1 2">K6013</strain>
    </source>
</reference>
<evidence type="ECO:0008006" key="3">
    <source>
        <dbReference type="Google" id="ProtNLM"/>
    </source>
</evidence>
<evidence type="ECO:0000313" key="1">
    <source>
        <dbReference type="EMBL" id="OMH40118.1"/>
    </source>
</evidence>
<proteinExistence type="predicted"/>
<comment type="caution">
    <text evidence="1">The sequence shown here is derived from an EMBL/GenBank/DDBJ whole genome shotgun (WGS) entry which is preliminary data.</text>
</comment>
<sequence>MKEVLKNLAEESKEIKALAIVDEEGLIIAEYSKPNLNFDIEEMASLIITPALRLSEAFTDVNKEENLEEMVAFLTDNIVILYKLAYETYLVAVLEKTPLYGKARFIVKKNLVTLRETL</sequence>
<dbReference type="EMBL" id="MOEN01000027">
    <property type="protein sequence ID" value="OMH40118.1"/>
    <property type="molecule type" value="Genomic_DNA"/>
</dbReference>
<organism evidence="1 2">
    <name type="scientific">Desulfurobacterium indicum</name>
    <dbReference type="NCBI Taxonomy" id="1914305"/>
    <lineage>
        <taxon>Bacteria</taxon>
        <taxon>Pseudomonadati</taxon>
        <taxon>Aquificota</taxon>
        <taxon>Aquificia</taxon>
        <taxon>Desulfurobacteriales</taxon>
        <taxon>Desulfurobacteriaceae</taxon>
        <taxon>Desulfurobacterium</taxon>
    </lineage>
</organism>
<dbReference type="AlphaFoldDB" id="A0A1R1MJX8"/>